<reference evidence="1 2" key="1">
    <citation type="submission" date="2018-05" db="EMBL/GenBank/DDBJ databases">
        <title>Evolution of GPA BGCs.</title>
        <authorList>
            <person name="Waglechner N."/>
            <person name="Wright G.D."/>
        </authorList>
    </citation>
    <scope>NUCLEOTIDE SEQUENCE [LARGE SCALE GENOMIC DNA]</scope>
    <source>
        <strain evidence="1 2">DSM 5908</strain>
    </source>
</reference>
<evidence type="ECO:0000313" key="2">
    <source>
        <dbReference type="Proteomes" id="UP000286716"/>
    </source>
</evidence>
<accession>A0A428VV29</accession>
<dbReference type="OrthoDB" id="3578149at2"/>
<proteinExistence type="predicted"/>
<dbReference type="EMBL" id="QHHU01000130">
    <property type="protein sequence ID" value="RSM34684.1"/>
    <property type="molecule type" value="Genomic_DNA"/>
</dbReference>
<comment type="caution">
    <text evidence="1">The sequence shown here is derived from an EMBL/GenBank/DDBJ whole genome shotgun (WGS) entry which is preliminary data.</text>
</comment>
<gene>
    <name evidence="1" type="ORF">DMA12_47230</name>
</gene>
<protein>
    <recommendedName>
        <fullName evidence="3">Small CPxCG-related zinc finger protein</fullName>
    </recommendedName>
</protein>
<dbReference type="Proteomes" id="UP000286716">
    <property type="component" value="Unassembled WGS sequence"/>
</dbReference>
<sequence>MSAPERPVCTRCGRTRGPDDDPATALAWVSTRERGTVRWLCPACAREHVRDIEGKLPDEYW</sequence>
<dbReference type="AlphaFoldDB" id="A0A428VV29"/>
<organism evidence="1 2">
    <name type="scientific">Amycolatopsis balhimycina DSM 5908</name>
    <dbReference type="NCBI Taxonomy" id="1081091"/>
    <lineage>
        <taxon>Bacteria</taxon>
        <taxon>Bacillati</taxon>
        <taxon>Actinomycetota</taxon>
        <taxon>Actinomycetes</taxon>
        <taxon>Pseudonocardiales</taxon>
        <taxon>Pseudonocardiaceae</taxon>
        <taxon>Amycolatopsis</taxon>
    </lineage>
</organism>
<keyword evidence="2" id="KW-1185">Reference proteome</keyword>
<name>A0A428VV29_AMYBA</name>
<evidence type="ECO:0000313" key="1">
    <source>
        <dbReference type="EMBL" id="RSM34684.1"/>
    </source>
</evidence>
<evidence type="ECO:0008006" key="3">
    <source>
        <dbReference type="Google" id="ProtNLM"/>
    </source>
</evidence>
<dbReference type="RefSeq" id="WP_020643725.1">
    <property type="nucleotide sequence ID" value="NZ_QHHU01000130.1"/>
</dbReference>